<keyword evidence="2" id="KW-1185">Reference proteome</keyword>
<proteinExistence type="predicted"/>
<evidence type="ECO:0000313" key="1">
    <source>
        <dbReference type="EMBL" id="SJZ87607.1"/>
    </source>
</evidence>
<name>A0A1T4P8G2_9LACT</name>
<sequence length="100" mass="11857">MEKRQKKILSFLNKLDDQKLELLYELDNLGKNELNTIIKLIYVLSSKKLTDFSLFDGIAEADPEPWEIEILQKWERLTETEKIEGSLTHQELLKEMDFND</sequence>
<dbReference type="RefSeq" id="WP_078756629.1">
    <property type="nucleotide sequence ID" value="NZ_FUWO01000031.1"/>
</dbReference>
<protein>
    <submittedName>
        <fullName evidence="1">Uncharacterized protein</fullName>
    </submittedName>
</protein>
<gene>
    <name evidence="1" type="ORF">SAMN02746011_01976</name>
</gene>
<dbReference type="EMBL" id="FUWO01000031">
    <property type="protein sequence ID" value="SJZ87607.1"/>
    <property type="molecule type" value="Genomic_DNA"/>
</dbReference>
<organism evidence="1 2">
    <name type="scientific">Globicatella sulfidifaciens DSM 15739</name>
    <dbReference type="NCBI Taxonomy" id="1121925"/>
    <lineage>
        <taxon>Bacteria</taxon>
        <taxon>Bacillati</taxon>
        <taxon>Bacillota</taxon>
        <taxon>Bacilli</taxon>
        <taxon>Lactobacillales</taxon>
        <taxon>Aerococcaceae</taxon>
        <taxon>Globicatella</taxon>
    </lineage>
</organism>
<dbReference type="OrthoDB" id="9872730at2"/>
<reference evidence="2" key="1">
    <citation type="submission" date="2017-02" db="EMBL/GenBank/DDBJ databases">
        <authorList>
            <person name="Varghese N."/>
            <person name="Submissions S."/>
        </authorList>
    </citation>
    <scope>NUCLEOTIDE SEQUENCE [LARGE SCALE GENOMIC DNA]</scope>
    <source>
        <strain evidence="2">DSM 15739</strain>
    </source>
</reference>
<evidence type="ECO:0000313" key="2">
    <source>
        <dbReference type="Proteomes" id="UP000189941"/>
    </source>
</evidence>
<dbReference type="Proteomes" id="UP000189941">
    <property type="component" value="Unassembled WGS sequence"/>
</dbReference>
<accession>A0A1T4P8G2</accession>
<dbReference type="AlphaFoldDB" id="A0A1T4P8G2"/>